<keyword evidence="3" id="KW-1185">Reference proteome</keyword>
<feature type="domain" description="HTH luxR-type" evidence="1">
    <location>
        <begin position="314"/>
        <end position="371"/>
    </location>
</feature>
<keyword evidence="2" id="KW-0238">DNA-binding</keyword>
<dbReference type="RefSeq" id="WP_183200546.1">
    <property type="nucleotide sequence ID" value="NZ_JACIEK010000007.1"/>
</dbReference>
<dbReference type="InterPro" id="IPR000792">
    <property type="entry name" value="Tscrpt_reg_LuxR_C"/>
</dbReference>
<evidence type="ECO:0000259" key="1">
    <source>
        <dbReference type="SMART" id="SM00421"/>
    </source>
</evidence>
<dbReference type="Gene3D" id="1.10.10.10">
    <property type="entry name" value="Winged helix-like DNA-binding domain superfamily/Winged helix DNA-binding domain"/>
    <property type="match status" value="1"/>
</dbReference>
<sequence length="374" mass="41335">MPTHRQDMLILDLVYETIDQPDLWSDVVARLVERFRLEAGGFCTQNTHQTDGRMADSDLAVLEGYDPLMVDRYWEHFYRLNPFLRPDASLPVGAVFTDAVNPDWRRGEFYEDWCRPQRFDHAAAQFLQREENGATSIAVLWRSAQAGAFVPDETVALSAIMHHANRALTLRSRLLESELRLGALDGTGDARGAGFVSLGRDGRVREADATARRLLGGTPDPSFRAGRLRLAMPAEQMQLDAMIAQALAQPLRSAGAPASLTVSRGGGGRPLILTLFTTLPGRRSFAADGGTCAVLRVEEQDEPAPAFGERVRRLFGLTPAEMRLAEALQTGGSLREVADQLGIAYETARSQLKMVFQKTGTRRQKDLALRLTSR</sequence>
<dbReference type="Proteomes" id="UP000542776">
    <property type="component" value="Unassembled WGS sequence"/>
</dbReference>
<accession>A0A7W6MKH3</accession>
<dbReference type="SMART" id="SM00421">
    <property type="entry name" value="HTH_LUXR"/>
    <property type="match status" value="1"/>
</dbReference>
<dbReference type="GO" id="GO:0006355">
    <property type="term" value="P:regulation of DNA-templated transcription"/>
    <property type="evidence" value="ECO:0007669"/>
    <property type="project" value="InterPro"/>
</dbReference>
<evidence type="ECO:0000313" key="3">
    <source>
        <dbReference type="Proteomes" id="UP000542776"/>
    </source>
</evidence>
<dbReference type="GO" id="GO:0003677">
    <property type="term" value="F:DNA binding"/>
    <property type="evidence" value="ECO:0007669"/>
    <property type="project" value="UniProtKB-KW"/>
</dbReference>
<dbReference type="EMBL" id="JACIEK010000007">
    <property type="protein sequence ID" value="MBB3998997.1"/>
    <property type="molecule type" value="Genomic_DNA"/>
</dbReference>
<dbReference type="SUPFAM" id="SSF46894">
    <property type="entry name" value="C-terminal effector domain of the bipartite response regulators"/>
    <property type="match status" value="1"/>
</dbReference>
<dbReference type="InterPro" id="IPR036388">
    <property type="entry name" value="WH-like_DNA-bd_sf"/>
</dbReference>
<dbReference type="InterPro" id="IPR016032">
    <property type="entry name" value="Sig_transdc_resp-reg_C-effctor"/>
</dbReference>
<name>A0A7W6MKH3_9HYPH</name>
<evidence type="ECO:0000313" key="2">
    <source>
        <dbReference type="EMBL" id="MBB3998997.1"/>
    </source>
</evidence>
<comment type="caution">
    <text evidence="2">The sequence shown here is derived from an EMBL/GenBank/DDBJ whole genome shotgun (WGS) entry which is preliminary data.</text>
</comment>
<protein>
    <submittedName>
        <fullName evidence="2">DNA-binding CsgD family transcriptional regulator/PAS domain-containing protein</fullName>
    </submittedName>
</protein>
<organism evidence="2 3">
    <name type="scientific">Aureimonas pseudogalii</name>
    <dbReference type="NCBI Taxonomy" id="1744844"/>
    <lineage>
        <taxon>Bacteria</taxon>
        <taxon>Pseudomonadati</taxon>
        <taxon>Pseudomonadota</taxon>
        <taxon>Alphaproteobacteria</taxon>
        <taxon>Hyphomicrobiales</taxon>
        <taxon>Aurantimonadaceae</taxon>
        <taxon>Aureimonas</taxon>
    </lineage>
</organism>
<dbReference type="AlphaFoldDB" id="A0A7W6MKH3"/>
<reference evidence="2 3" key="1">
    <citation type="submission" date="2020-08" db="EMBL/GenBank/DDBJ databases">
        <title>Genomic Encyclopedia of Type Strains, Phase IV (KMG-IV): sequencing the most valuable type-strain genomes for metagenomic binning, comparative biology and taxonomic classification.</title>
        <authorList>
            <person name="Goeker M."/>
        </authorList>
    </citation>
    <scope>NUCLEOTIDE SEQUENCE [LARGE SCALE GENOMIC DNA]</scope>
    <source>
        <strain evidence="2 3">DSM 102238</strain>
    </source>
</reference>
<gene>
    <name evidence="2" type="ORF">GGR04_002852</name>
</gene>
<proteinExistence type="predicted"/>